<feature type="repeat" description="ANK" evidence="3">
    <location>
        <begin position="134"/>
        <end position="166"/>
    </location>
</feature>
<dbReference type="Gene3D" id="1.25.40.20">
    <property type="entry name" value="Ankyrin repeat-containing domain"/>
    <property type="match status" value="3"/>
</dbReference>
<feature type="repeat" description="ANK" evidence="3">
    <location>
        <begin position="34"/>
        <end position="66"/>
    </location>
</feature>
<dbReference type="GO" id="GO:0070531">
    <property type="term" value="C:BRCA1-A complex"/>
    <property type="evidence" value="ECO:0007669"/>
    <property type="project" value="TreeGrafter"/>
</dbReference>
<feature type="repeat" description="ANK" evidence="3">
    <location>
        <begin position="202"/>
        <end position="234"/>
    </location>
</feature>
<feature type="repeat" description="ANK" evidence="3">
    <location>
        <begin position="169"/>
        <end position="201"/>
    </location>
</feature>
<dbReference type="EMBL" id="JAIWYP010000004">
    <property type="protein sequence ID" value="KAH3836218.1"/>
    <property type="molecule type" value="Genomic_DNA"/>
</dbReference>
<name>A0A9D4QM53_DREPO</name>
<keyword evidence="2 3" id="KW-0040">ANK repeat</keyword>
<evidence type="ECO:0000313" key="5">
    <source>
        <dbReference type="Proteomes" id="UP000828390"/>
    </source>
</evidence>
<dbReference type="InterPro" id="IPR002110">
    <property type="entry name" value="Ankyrin_rpt"/>
</dbReference>
<keyword evidence="1" id="KW-0677">Repeat</keyword>
<gene>
    <name evidence="4" type="ORF">DPMN_109589</name>
</gene>
<dbReference type="PROSITE" id="PS50297">
    <property type="entry name" value="ANK_REP_REGION"/>
    <property type="match status" value="2"/>
</dbReference>
<dbReference type="PROSITE" id="PS50088">
    <property type="entry name" value="ANK_REPEAT"/>
    <property type="match status" value="5"/>
</dbReference>
<proteinExistence type="predicted"/>
<reference evidence="4" key="2">
    <citation type="submission" date="2020-11" db="EMBL/GenBank/DDBJ databases">
        <authorList>
            <person name="McCartney M.A."/>
            <person name="Auch B."/>
            <person name="Kono T."/>
            <person name="Mallez S."/>
            <person name="Becker A."/>
            <person name="Gohl D.M."/>
            <person name="Silverstein K.A.T."/>
            <person name="Koren S."/>
            <person name="Bechman K.B."/>
            <person name="Herman A."/>
            <person name="Abrahante J.E."/>
            <person name="Garbe J."/>
        </authorList>
    </citation>
    <scope>NUCLEOTIDE SEQUENCE</scope>
    <source>
        <strain evidence="4">Duluth1</strain>
        <tissue evidence="4">Whole animal</tissue>
    </source>
</reference>
<dbReference type="SUPFAM" id="SSF48403">
    <property type="entry name" value="Ankyrin repeat"/>
    <property type="match status" value="1"/>
</dbReference>
<evidence type="ECO:0000256" key="1">
    <source>
        <dbReference type="ARBA" id="ARBA00022737"/>
    </source>
</evidence>
<feature type="repeat" description="ANK" evidence="3">
    <location>
        <begin position="101"/>
        <end position="133"/>
    </location>
</feature>
<dbReference type="Proteomes" id="UP000828390">
    <property type="component" value="Unassembled WGS sequence"/>
</dbReference>
<evidence type="ECO:0000256" key="3">
    <source>
        <dbReference type="PROSITE-ProRule" id="PRU00023"/>
    </source>
</evidence>
<dbReference type="PANTHER" id="PTHR24171">
    <property type="entry name" value="ANKYRIN REPEAT DOMAIN-CONTAINING PROTEIN 39-RELATED"/>
    <property type="match status" value="1"/>
</dbReference>
<dbReference type="InterPro" id="IPR036770">
    <property type="entry name" value="Ankyrin_rpt-contain_sf"/>
</dbReference>
<dbReference type="GO" id="GO:0004842">
    <property type="term" value="F:ubiquitin-protein transferase activity"/>
    <property type="evidence" value="ECO:0007669"/>
    <property type="project" value="TreeGrafter"/>
</dbReference>
<dbReference type="Pfam" id="PF12796">
    <property type="entry name" value="Ank_2"/>
    <property type="match status" value="2"/>
</dbReference>
<evidence type="ECO:0000313" key="4">
    <source>
        <dbReference type="EMBL" id="KAH3836218.1"/>
    </source>
</evidence>
<evidence type="ECO:0000256" key="2">
    <source>
        <dbReference type="ARBA" id="ARBA00023043"/>
    </source>
</evidence>
<dbReference type="OrthoDB" id="9984784at2759"/>
<dbReference type="PANTHER" id="PTHR24171:SF8">
    <property type="entry name" value="BRCA1-ASSOCIATED RING DOMAIN PROTEIN 1"/>
    <property type="match status" value="1"/>
</dbReference>
<protein>
    <submittedName>
        <fullName evidence="4">Uncharacterized protein</fullName>
    </submittedName>
</protein>
<dbReference type="AlphaFoldDB" id="A0A9D4QM53"/>
<dbReference type="SMART" id="SM00248">
    <property type="entry name" value="ANK"/>
    <property type="match status" value="7"/>
</dbReference>
<dbReference type="GO" id="GO:0031436">
    <property type="term" value="C:BRCA1-BARD1 complex"/>
    <property type="evidence" value="ECO:0007669"/>
    <property type="project" value="TreeGrafter"/>
</dbReference>
<reference evidence="4" key="1">
    <citation type="journal article" date="2019" name="bioRxiv">
        <title>The Genome of the Zebra Mussel, Dreissena polymorpha: A Resource for Invasive Species Research.</title>
        <authorList>
            <person name="McCartney M.A."/>
            <person name="Auch B."/>
            <person name="Kono T."/>
            <person name="Mallez S."/>
            <person name="Zhang Y."/>
            <person name="Obille A."/>
            <person name="Becker A."/>
            <person name="Abrahante J.E."/>
            <person name="Garbe J."/>
            <person name="Badalamenti J.P."/>
            <person name="Herman A."/>
            <person name="Mangelson H."/>
            <person name="Liachko I."/>
            <person name="Sullivan S."/>
            <person name="Sone E.D."/>
            <person name="Koren S."/>
            <person name="Silverstein K.A.T."/>
            <person name="Beckman K.B."/>
            <person name="Gohl D.M."/>
        </authorList>
    </citation>
    <scope>NUCLEOTIDE SEQUENCE</scope>
    <source>
        <strain evidence="4">Duluth1</strain>
        <tissue evidence="4">Whole animal</tissue>
    </source>
</reference>
<dbReference type="GO" id="GO:0085020">
    <property type="term" value="P:protein K6-linked ubiquitination"/>
    <property type="evidence" value="ECO:0007669"/>
    <property type="project" value="TreeGrafter"/>
</dbReference>
<keyword evidence="5" id="KW-1185">Reference proteome</keyword>
<comment type="caution">
    <text evidence="4">The sequence shown here is derived from an EMBL/GenBank/DDBJ whole genome shotgun (WGS) entry which is preliminary data.</text>
</comment>
<organism evidence="4 5">
    <name type="scientific">Dreissena polymorpha</name>
    <name type="common">Zebra mussel</name>
    <name type="synonym">Mytilus polymorpha</name>
    <dbReference type="NCBI Taxonomy" id="45954"/>
    <lineage>
        <taxon>Eukaryota</taxon>
        <taxon>Metazoa</taxon>
        <taxon>Spiralia</taxon>
        <taxon>Lophotrochozoa</taxon>
        <taxon>Mollusca</taxon>
        <taxon>Bivalvia</taxon>
        <taxon>Autobranchia</taxon>
        <taxon>Heteroconchia</taxon>
        <taxon>Euheterodonta</taxon>
        <taxon>Imparidentia</taxon>
        <taxon>Neoheterodontei</taxon>
        <taxon>Myida</taxon>
        <taxon>Dreissenoidea</taxon>
        <taxon>Dreissenidae</taxon>
        <taxon>Dreissena</taxon>
    </lineage>
</organism>
<sequence length="264" mass="28600">MNAEQQLHHAVKESNVSHIHTLIHSGANINGLFYGWTPLQYAISLAHGDIALLLIEMGADIHKLHHKTDGCALEGAIKKKLSKVVKALLDGGTNPNKCLSDGNPAIFTALEMEDKDILKILLESKADVNLVNKNGESALYLASRDGLSDICQILIGGEANVDFQSPETGNQTPLIVATANEHSKVVKILLKNGCNTNLQDADSWTALWHAYSNSDEDLMNLLLKSGADKGVPDADGRTLLEDAVENEDDSVVELLQRFTHHGTN</sequence>
<accession>A0A9D4QM53</accession>